<dbReference type="PANTHER" id="PTHR15735">
    <property type="entry name" value="FCH AND DOUBLE SH3 DOMAINS PROTEIN"/>
    <property type="match status" value="1"/>
</dbReference>
<comment type="subcellular location">
    <subcellularLocation>
        <location evidence="1">Cytoplasm</location>
        <location evidence="1">Cell cortex</location>
    </subcellularLocation>
</comment>
<dbReference type="GO" id="GO:0005856">
    <property type="term" value="C:cytoskeleton"/>
    <property type="evidence" value="ECO:0007669"/>
    <property type="project" value="UniProtKB-SubCell"/>
</dbReference>
<evidence type="ECO:0000259" key="4">
    <source>
        <dbReference type="PROSITE" id="PS51860"/>
    </source>
</evidence>
<dbReference type="EMBL" id="SRLO01001223">
    <property type="protein sequence ID" value="TNN40051.1"/>
    <property type="molecule type" value="Genomic_DNA"/>
</dbReference>
<evidence type="ECO:0000256" key="1">
    <source>
        <dbReference type="ARBA" id="ARBA00004544"/>
    </source>
</evidence>
<comment type="caution">
    <text evidence="5">The sequence shown here is derived from an EMBL/GenBank/DDBJ whole genome shotgun (WGS) entry which is preliminary data.</text>
</comment>
<dbReference type="Pfam" id="PF25610">
    <property type="entry name" value="HR1_TOCA"/>
    <property type="match status" value="1"/>
</dbReference>
<dbReference type="InterPro" id="IPR036028">
    <property type="entry name" value="SH3-like_dom_sf"/>
</dbReference>
<dbReference type="InterPro" id="IPR057870">
    <property type="entry name" value="HR1_TOCA"/>
</dbReference>
<evidence type="ECO:0000256" key="3">
    <source>
        <dbReference type="SAM" id="MobiDB-lite"/>
    </source>
</evidence>
<name>A0A4Z2FGH5_9TELE</name>
<dbReference type="Proteomes" id="UP000314294">
    <property type="component" value="Unassembled WGS sequence"/>
</dbReference>
<evidence type="ECO:0000313" key="5">
    <source>
        <dbReference type="EMBL" id="TNN40051.1"/>
    </source>
</evidence>
<reference evidence="5 6" key="1">
    <citation type="submission" date="2019-03" db="EMBL/GenBank/DDBJ databases">
        <title>First draft genome of Liparis tanakae, snailfish: a comprehensive survey of snailfish specific genes.</title>
        <authorList>
            <person name="Kim W."/>
            <person name="Song I."/>
            <person name="Jeong J.-H."/>
            <person name="Kim D."/>
            <person name="Kim S."/>
            <person name="Ryu S."/>
            <person name="Song J.Y."/>
            <person name="Lee S.K."/>
        </authorList>
    </citation>
    <scope>NUCLEOTIDE SEQUENCE [LARGE SCALE GENOMIC DNA]</scope>
    <source>
        <tissue evidence="5">Muscle</tissue>
    </source>
</reference>
<evidence type="ECO:0000256" key="2">
    <source>
        <dbReference type="PROSITE-ProRule" id="PRU01207"/>
    </source>
</evidence>
<dbReference type="InterPro" id="IPR011072">
    <property type="entry name" value="HR1_rho-bd"/>
</dbReference>
<dbReference type="OrthoDB" id="8783038at2759"/>
<dbReference type="PROSITE" id="PS51860">
    <property type="entry name" value="REM_1"/>
    <property type="match status" value="1"/>
</dbReference>
<sequence>MKDVYEKNPQMGDPASLASQISQTSQNVERLSAEINKYETWLSEAGGRGETLRYKSHSFNNNGAHDALSPDGAHSDEGAPDSSHAIYAEFDDDFEDEEELTVPIGKCTAMYSFPGDGWTRVRRTNGDEGYIPSSYVTIDLSK</sequence>
<dbReference type="AlphaFoldDB" id="A0A4Z2FGH5"/>
<dbReference type="SUPFAM" id="SSF50044">
    <property type="entry name" value="SH3-domain"/>
    <property type="match status" value="1"/>
</dbReference>
<feature type="domain" description="REM-1" evidence="4">
    <location>
        <begin position="1"/>
        <end position="44"/>
    </location>
</feature>
<dbReference type="Gene3D" id="6.10.140.470">
    <property type="match status" value="1"/>
</dbReference>
<feature type="region of interest" description="Disordered" evidence="3">
    <location>
        <begin position="1"/>
        <end position="23"/>
    </location>
</feature>
<evidence type="ECO:0000313" key="6">
    <source>
        <dbReference type="Proteomes" id="UP000314294"/>
    </source>
</evidence>
<protein>
    <submittedName>
        <fullName evidence="5">Cdc42-interacting protein 4</fullName>
    </submittedName>
</protein>
<dbReference type="PANTHER" id="PTHR15735:SF17">
    <property type="entry name" value="CDC42-INTERACTING PROTEIN 4"/>
    <property type="match status" value="1"/>
</dbReference>
<keyword evidence="2" id="KW-0175">Coiled coil</keyword>
<dbReference type="GO" id="GO:0005938">
    <property type="term" value="C:cell cortex"/>
    <property type="evidence" value="ECO:0007669"/>
    <property type="project" value="UniProtKB-SubCell"/>
</dbReference>
<organism evidence="5 6">
    <name type="scientific">Liparis tanakae</name>
    <name type="common">Tanaka's snailfish</name>
    <dbReference type="NCBI Taxonomy" id="230148"/>
    <lineage>
        <taxon>Eukaryota</taxon>
        <taxon>Metazoa</taxon>
        <taxon>Chordata</taxon>
        <taxon>Craniata</taxon>
        <taxon>Vertebrata</taxon>
        <taxon>Euteleostomi</taxon>
        <taxon>Actinopterygii</taxon>
        <taxon>Neopterygii</taxon>
        <taxon>Teleostei</taxon>
        <taxon>Neoteleostei</taxon>
        <taxon>Acanthomorphata</taxon>
        <taxon>Eupercaria</taxon>
        <taxon>Perciformes</taxon>
        <taxon>Cottioidei</taxon>
        <taxon>Cottales</taxon>
        <taxon>Liparidae</taxon>
        <taxon>Liparis</taxon>
    </lineage>
</organism>
<gene>
    <name evidence="5" type="primary">trip10_2</name>
    <name evidence="5" type="ORF">EYF80_049786</name>
</gene>
<dbReference type="Gene3D" id="2.30.30.40">
    <property type="entry name" value="SH3 Domains"/>
    <property type="match status" value="1"/>
</dbReference>
<feature type="region of interest" description="Disordered" evidence="3">
    <location>
        <begin position="53"/>
        <end position="84"/>
    </location>
</feature>
<proteinExistence type="predicted"/>
<dbReference type="GO" id="GO:0007165">
    <property type="term" value="P:signal transduction"/>
    <property type="evidence" value="ECO:0007669"/>
    <property type="project" value="InterPro"/>
</dbReference>
<accession>A0A4Z2FGH5</accession>
<keyword evidence="6" id="KW-1185">Reference proteome</keyword>